<proteinExistence type="predicted"/>
<dbReference type="SUPFAM" id="SSF51695">
    <property type="entry name" value="PLC-like phosphodiesterases"/>
    <property type="match status" value="1"/>
</dbReference>
<evidence type="ECO:0000313" key="3">
    <source>
        <dbReference type="Proteomes" id="UP001236500"/>
    </source>
</evidence>
<keyword evidence="3" id="KW-1185">Reference proteome</keyword>
<dbReference type="InterPro" id="IPR017946">
    <property type="entry name" value="PLC-like_Pdiesterase_TIM-brl"/>
</dbReference>
<accession>A0ABY8NCQ8</accession>
<dbReference type="CDD" id="cd08561">
    <property type="entry name" value="GDPD_cytoplasmic_ScUgpQ2_like"/>
    <property type="match status" value="1"/>
</dbReference>
<feature type="domain" description="GP-PDE" evidence="1">
    <location>
        <begin position="1"/>
        <end position="250"/>
    </location>
</feature>
<dbReference type="RefSeq" id="WP_280319723.1">
    <property type="nucleotide sequence ID" value="NZ_CP118605.1"/>
</dbReference>
<dbReference type="PANTHER" id="PTHR46211:SF14">
    <property type="entry name" value="GLYCEROPHOSPHODIESTER PHOSPHODIESTERASE"/>
    <property type="match status" value="1"/>
</dbReference>
<name>A0ABY8NCQ8_9GAMM</name>
<dbReference type="EMBL" id="CP118605">
    <property type="protein sequence ID" value="WGL16235.1"/>
    <property type="molecule type" value="Genomic_DNA"/>
</dbReference>
<sequence length="252" mass="28359">MIAHGDESGCGLYPGNTLFYLRKMLELGVDALELDLNLTADGHLILMHDPTLERTTNGCGPVRVHTLSQLRELNAAYHWSRDGENYPYRDRPLPIATIDEVFAAIPEAPLIIELKNNDAEAARAMSRAIRKAGRDDRVIVSSFHHRVIREFRRLSPSVKTGATMPEALMLYLGQWAGIAKFLPCDYQTMQLPTRYCGLDVCSPRFIAAARRRGLHLSVWTVDDPEQMKHYIDLGIDGIVTNRPDRLLKLLPG</sequence>
<organism evidence="2 3">
    <name type="scientific">Microbulbifer bruguierae</name>
    <dbReference type="NCBI Taxonomy" id="3029061"/>
    <lineage>
        <taxon>Bacteria</taxon>
        <taxon>Pseudomonadati</taxon>
        <taxon>Pseudomonadota</taxon>
        <taxon>Gammaproteobacteria</taxon>
        <taxon>Cellvibrionales</taxon>
        <taxon>Microbulbiferaceae</taxon>
        <taxon>Microbulbifer</taxon>
    </lineage>
</organism>
<dbReference type="PANTHER" id="PTHR46211">
    <property type="entry name" value="GLYCEROPHOSPHORYL DIESTER PHOSPHODIESTERASE"/>
    <property type="match status" value="1"/>
</dbReference>
<dbReference type="Pfam" id="PF03009">
    <property type="entry name" value="GDPD"/>
    <property type="match status" value="1"/>
</dbReference>
<dbReference type="Proteomes" id="UP001236500">
    <property type="component" value="Chromosome"/>
</dbReference>
<dbReference type="Gene3D" id="3.20.20.190">
    <property type="entry name" value="Phosphatidylinositol (PI) phosphodiesterase"/>
    <property type="match status" value="1"/>
</dbReference>
<gene>
    <name evidence="2" type="ORF">PVT68_15880</name>
</gene>
<reference evidence="2 3" key="1">
    <citation type="submission" date="2023-02" db="EMBL/GenBank/DDBJ databases">
        <title>Description and genomic characterization of Microbulbifer bruguierae sp. nov., isolated from the sediment of mangrove plant Bruguiera sexangula.</title>
        <authorList>
            <person name="Long M."/>
        </authorList>
    </citation>
    <scope>NUCLEOTIDE SEQUENCE [LARGE SCALE GENOMIC DNA]</scope>
    <source>
        <strain evidence="2 3">H12</strain>
    </source>
</reference>
<dbReference type="PROSITE" id="PS51704">
    <property type="entry name" value="GP_PDE"/>
    <property type="match status" value="1"/>
</dbReference>
<evidence type="ECO:0000313" key="2">
    <source>
        <dbReference type="EMBL" id="WGL16235.1"/>
    </source>
</evidence>
<evidence type="ECO:0000259" key="1">
    <source>
        <dbReference type="PROSITE" id="PS51704"/>
    </source>
</evidence>
<protein>
    <submittedName>
        <fullName evidence="2">Glycerophosphodiester phosphodiesterase</fullName>
    </submittedName>
</protein>
<dbReference type="InterPro" id="IPR030395">
    <property type="entry name" value="GP_PDE_dom"/>
</dbReference>